<evidence type="ECO:0000313" key="4">
    <source>
        <dbReference type="Proteomes" id="UP000501982"/>
    </source>
</evidence>
<keyword evidence="1" id="KW-0812">Transmembrane</keyword>
<gene>
    <name evidence="3" type="ORF">HHO38_16620</name>
</gene>
<feature type="domain" description="Bacterial Pleckstrin homology" evidence="2">
    <location>
        <begin position="61"/>
        <end position="157"/>
    </location>
</feature>
<keyword evidence="1" id="KW-0472">Membrane</keyword>
<name>A0A7L5EF66_PARDI</name>
<accession>A0A7L5EF66</accession>
<keyword evidence="1" id="KW-1133">Transmembrane helix</keyword>
<evidence type="ECO:0000259" key="2">
    <source>
        <dbReference type="Pfam" id="PF10882"/>
    </source>
</evidence>
<organism evidence="3 4">
    <name type="scientific">Parabacteroides distasonis</name>
    <dbReference type="NCBI Taxonomy" id="823"/>
    <lineage>
        <taxon>Bacteria</taxon>
        <taxon>Pseudomonadati</taxon>
        <taxon>Bacteroidota</taxon>
        <taxon>Bacteroidia</taxon>
        <taxon>Bacteroidales</taxon>
        <taxon>Tannerellaceae</taxon>
        <taxon>Parabacteroides</taxon>
    </lineage>
</organism>
<reference evidence="3 4" key="1">
    <citation type="submission" date="2020-04" db="EMBL/GenBank/DDBJ databases">
        <title>Complete Genomes and Methylome analysis of CBBP consortium that reverse antibiotic-induced susceptibility to vancomycin-resistant Enterococcus faecium infection.</title>
        <authorList>
            <person name="Fomenkov A."/>
            <person name="Zhang Z."/>
            <person name="Pamer E."/>
            <person name="Roberts R.J."/>
        </authorList>
    </citation>
    <scope>NUCLEOTIDE SEQUENCE [LARGE SCALE GENOMIC DNA]</scope>
    <source>
        <strain evidence="4">CBBP</strain>
    </source>
</reference>
<proteinExistence type="predicted"/>
<dbReference type="AlphaFoldDB" id="A0A7L5EF66"/>
<evidence type="ECO:0000313" key="3">
    <source>
        <dbReference type="EMBL" id="QJE29821.1"/>
    </source>
</evidence>
<feature type="transmembrane region" description="Helical" evidence="1">
    <location>
        <begin position="41"/>
        <end position="58"/>
    </location>
</feature>
<feature type="transmembrane region" description="Helical" evidence="1">
    <location>
        <begin position="12"/>
        <end position="34"/>
    </location>
</feature>
<protein>
    <recommendedName>
        <fullName evidence="2">Bacterial Pleckstrin homology domain-containing protein</fullName>
    </recommendedName>
</protein>
<dbReference type="InterPro" id="IPR027783">
    <property type="entry name" value="Bacterial_PH-related"/>
</dbReference>
<dbReference type="Pfam" id="PF10882">
    <property type="entry name" value="bPH_5"/>
    <property type="match status" value="1"/>
</dbReference>
<dbReference type="Proteomes" id="UP000501982">
    <property type="component" value="Chromosome"/>
</dbReference>
<feature type="transmembrane region" description="Helical" evidence="1">
    <location>
        <begin position="95"/>
        <end position="112"/>
    </location>
</feature>
<evidence type="ECO:0000256" key="1">
    <source>
        <dbReference type="SAM" id="Phobius"/>
    </source>
</evidence>
<sequence length="166" mass="19784">MISLNVKWDSFTWFMTTFIVLIYVVICVFLLLYTRSFWERIAIYLMPLFMIPCLFWAPDRLELEADRLVLRKLIGEFSIELDQVAEIEAYDEKELNFRLFGSGGFLGYLGIFRNKSLGKYMAYVGDYSQAFWVKTKSGKCYMFSCENRDLLLSAIRKEMHHTRWRN</sequence>
<dbReference type="EMBL" id="CP051672">
    <property type="protein sequence ID" value="QJE29821.1"/>
    <property type="molecule type" value="Genomic_DNA"/>
</dbReference>